<dbReference type="STRING" id="1314782.A0A165NG93"/>
<sequence length="381" mass="42083">MPYAHIFAAYLGVVLNVYLDNIIIYTDTLTKHVQVVKMVADMLGKEQLFLGEKKVHFLCKEIKILSHIVDDKGIHMNPSKTPMNWDVLWGFLGSVVYLANDLANIWIPMGILSVLTGDAASFCWDHVHQVPLDYSQGAPPIFLVTDASHGGLSGVMNTTQLNYAVHKQEMLAGMESMLWHRDILQARWLEKISEFNFEIEHIPGTENVLADMLSHMYSGDSPGTNDDMSYLGVTMPLLVGLEALAASLPELGQPETSCEFMQHIRKLKLIGREGGEQSKTMHTHTKLLPISSSSKSKTAETKGKECTIKGSATEDPIDVEPNHSLDLDEHMWAAQHELTTLAQSPSAIKLTSSEVADSDVDDSGLLDYIASHETVSLEEGI</sequence>
<reference evidence="1 2" key="1">
    <citation type="journal article" date="2016" name="Mol. Biol. Evol.">
        <title>Comparative Genomics of Early-Diverging Mushroom-Forming Fungi Provides Insights into the Origins of Lignocellulose Decay Capabilities.</title>
        <authorList>
            <person name="Nagy L.G."/>
            <person name="Riley R."/>
            <person name="Tritt A."/>
            <person name="Adam C."/>
            <person name="Daum C."/>
            <person name="Floudas D."/>
            <person name="Sun H."/>
            <person name="Yadav J.S."/>
            <person name="Pangilinan J."/>
            <person name="Larsson K.H."/>
            <person name="Matsuura K."/>
            <person name="Barry K."/>
            <person name="Labutti K."/>
            <person name="Kuo R."/>
            <person name="Ohm R.A."/>
            <person name="Bhattacharya S.S."/>
            <person name="Shirouzu T."/>
            <person name="Yoshinaga Y."/>
            <person name="Martin F.M."/>
            <person name="Grigoriev I.V."/>
            <person name="Hibbett D.S."/>
        </authorList>
    </citation>
    <scope>NUCLEOTIDE SEQUENCE [LARGE SCALE GENOMIC DNA]</scope>
    <source>
        <strain evidence="1 2">HHB14362 ss-1</strain>
    </source>
</reference>
<protein>
    <submittedName>
        <fullName evidence="1">DNA/RNA polymerase</fullName>
    </submittedName>
</protein>
<dbReference type="InterPro" id="IPR043502">
    <property type="entry name" value="DNA/RNA_pol_sf"/>
</dbReference>
<proteinExistence type="predicted"/>
<dbReference type="SUPFAM" id="SSF56672">
    <property type="entry name" value="DNA/RNA polymerases"/>
    <property type="match status" value="1"/>
</dbReference>
<dbReference type="InParanoid" id="A0A165NG93"/>
<dbReference type="InterPro" id="IPR043128">
    <property type="entry name" value="Rev_trsase/Diguanyl_cyclase"/>
</dbReference>
<organism evidence="1 2">
    <name type="scientific">Neolentinus lepideus HHB14362 ss-1</name>
    <dbReference type="NCBI Taxonomy" id="1314782"/>
    <lineage>
        <taxon>Eukaryota</taxon>
        <taxon>Fungi</taxon>
        <taxon>Dikarya</taxon>
        <taxon>Basidiomycota</taxon>
        <taxon>Agaricomycotina</taxon>
        <taxon>Agaricomycetes</taxon>
        <taxon>Gloeophyllales</taxon>
        <taxon>Gloeophyllaceae</taxon>
        <taxon>Neolentinus</taxon>
    </lineage>
</organism>
<dbReference type="AlphaFoldDB" id="A0A165NG93"/>
<name>A0A165NG93_9AGAM</name>
<evidence type="ECO:0000313" key="2">
    <source>
        <dbReference type="Proteomes" id="UP000076761"/>
    </source>
</evidence>
<dbReference type="PANTHER" id="PTHR37984:SF5">
    <property type="entry name" value="PROTEIN NYNRIN-LIKE"/>
    <property type="match status" value="1"/>
</dbReference>
<dbReference type="EMBL" id="KV425637">
    <property type="protein sequence ID" value="KZT19601.1"/>
    <property type="molecule type" value="Genomic_DNA"/>
</dbReference>
<dbReference type="Proteomes" id="UP000076761">
    <property type="component" value="Unassembled WGS sequence"/>
</dbReference>
<evidence type="ECO:0000313" key="1">
    <source>
        <dbReference type="EMBL" id="KZT19601.1"/>
    </source>
</evidence>
<keyword evidence="2" id="KW-1185">Reference proteome</keyword>
<dbReference type="PANTHER" id="PTHR37984">
    <property type="entry name" value="PROTEIN CBG26694"/>
    <property type="match status" value="1"/>
</dbReference>
<accession>A0A165NG93</accession>
<dbReference type="OrthoDB" id="3227343at2759"/>
<dbReference type="InterPro" id="IPR050951">
    <property type="entry name" value="Retrovirus_Pol_polyprotein"/>
</dbReference>
<dbReference type="Gene3D" id="3.30.70.270">
    <property type="match status" value="1"/>
</dbReference>
<gene>
    <name evidence="1" type="ORF">NEOLEDRAFT_1151861</name>
</gene>